<dbReference type="Gene3D" id="2.40.170.20">
    <property type="entry name" value="TonB-dependent receptor, beta-barrel domain"/>
    <property type="match status" value="1"/>
</dbReference>
<dbReference type="InterPro" id="IPR037066">
    <property type="entry name" value="Plug_dom_sf"/>
</dbReference>
<keyword evidence="3 7" id="KW-1134">Transmembrane beta strand</keyword>
<comment type="similarity">
    <text evidence="7">Belongs to the TonB-dependent receptor family.</text>
</comment>
<keyword evidence="5 7" id="KW-0472">Membrane</keyword>
<protein>
    <recommendedName>
        <fullName evidence="8">TonB-dependent receptor plug domain-containing protein</fullName>
    </recommendedName>
</protein>
<evidence type="ECO:0000313" key="10">
    <source>
        <dbReference type="Proteomes" id="UP000094313"/>
    </source>
</evidence>
<evidence type="ECO:0000256" key="7">
    <source>
        <dbReference type="PROSITE-ProRule" id="PRU01360"/>
    </source>
</evidence>
<proteinExistence type="inferred from homology"/>
<dbReference type="InterPro" id="IPR023997">
    <property type="entry name" value="TonB-dep_OMP_SusC/RagA_CS"/>
</dbReference>
<dbReference type="InterPro" id="IPR008969">
    <property type="entry name" value="CarboxyPept-like_regulatory"/>
</dbReference>
<dbReference type="NCBIfam" id="TIGR04057">
    <property type="entry name" value="SusC_RagA_signa"/>
    <property type="match status" value="1"/>
</dbReference>
<dbReference type="InterPro" id="IPR012910">
    <property type="entry name" value="Plug_dom"/>
</dbReference>
<dbReference type="RefSeq" id="WP_069380862.1">
    <property type="nucleotide sequence ID" value="NZ_CP017141.1"/>
</dbReference>
<dbReference type="EMBL" id="CP017141">
    <property type="protein sequence ID" value="AOM79199.1"/>
    <property type="molecule type" value="Genomic_DNA"/>
</dbReference>
<evidence type="ECO:0000256" key="2">
    <source>
        <dbReference type="ARBA" id="ARBA00022448"/>
    </source>
</evidence>
<evidence type="ECO:0000313" key="9">
    <source>
        <dbReference type="EMBL" id="AOM79199.1"/>
    </source>
</evidence>
<dbReference type="SUPFAM" id="SSF49464">
    <property type="entry name" value="Carboxypeptidase regulatory domain-like"/>
    <property type="match status" value="1"/>
</dbReference>
<reference evidence="9 10" key="1">
    <citation type="submission" date="2016-08" db="EMBL/GenBank/DDBJ databases">
        <authorList>
            <person name="Seilhamer J.J."/>
        </authorList>
    </citation>
    <scope>NUCLEOTIDE SEQUENCE [LARGE SCALE GENOMIC DNA]</scope>
    <source>
        <strain evidence="9 10">DX4</strain>
    </source>
</reference>
<dbReference type="InterPro" id="IPR036942">
    <property type="entry name" value="Beta-barrel_TonB_sf"/>
</dbReference>
<accession>A0A1D7QKR6</accession>
<evidence type="ECO:0000256" key="4">
    <source>
        <dbReference type="ARBA" id="ARBA00022692"/>
    </source>
</evidence>
<evidence type="ECO:0000256" key="1">
    <source>
        <dbReference type="ARBA" id="ARBA00004571"/>
    </source>
</evidence>
<dbReference type="KEGG" id="psty:BFS30_19720"/>
<keyword evidence="6 7" id="KW-0998">Cell outer membrane</keyword>
<dbReference type="OrthoDB" id="9768177at2"/>
<evidence type="ECO:0000256" key="6">
    <source>
        <dbReference type="ARBA" id="ARBA00023237"/>
    </source>
</evidence>
<name>A0A1D7QKR6_9SPHI</name>
<dbReference type="InterPro" id="IPR023996">
    <property type="entry name" value="TonB-dep_OMP_SusC/RagA"/>
</dbReference>
<evidence type="ECO:0000256" key="3">
    <source>
        <dbReference type="ARBA" id="ARBA00022452"/>
    </source>
</evidence>
<dbReference type="Pfam" id="PF07715">
    <property type="entry name" value="Plug"/>
    <property type="match status" value="1"/>
</dbReference>
<dbReference type="PROSITE" id="PS52016">
    <property type="entry name" value="TONB_DEPENDENT_REC_3"/>
    <property type="match status" value="1"/>
</dbReference>
<keyword evidence="10" id="KW-1185">Reference proteome</keyword>
<gene>
    <name evidence="9" type="ORF">BFS30_19720</name>
</gene>
<dbReference type="GO" id="GO:0009279">
    <property type="term" value="C:cell outer membrane"/>
    <property type="evidence" value="ECO:0007669"/>
    <property type="project" value="UniProtKB-SubCell"/>
</dbReference>
<evidence type="ECO:0000256" key="5">
    <source>
        <dbReference type="ARBA" id="ARBA00023136"/>
    </source>
</evidence>
<dbReference type="SUPFAM" id="SSF56935">
    <property type="entry name" value="Porins"/>
    <property type="match status" value="1"/>
</dbReference>
<dbReference type="Pfam" id="PF13715">
    <property type="entry name" value="CarbopepD_reg_2"/>
    <property type="match status" value="1"/>
</dbReference>
<dbReference type="Gene3D" id="2.60.40.1120">
    <property type="entry name" value="Carboxypeptidase-like, regulatory domain"/>
    <property type="match status" value="1"/>
</dbReference>
<feature type="domain" description="TonB-dependent receptor plug" evidence="8">
    <location>
        <begin position="118"/>
        <end position="223"/>
    </location>
</feature>
<keyword evidence="2 7" id="KW-0813">Transport</keyword>
<dbReference type="Proteomes" id="UP000094313">
    <property type="component" value="Chromosome"/>
</dbReference>
<organism evidence="9 10">
    <name type="scientific">Pedobacter steynii</name>
    <dbReference type="NCBI Taxonomy" id="430522"/>
    <lineage>
        <taxon>Bacteria</taxon>
        <taxon>Pseudomonadati</taxon>
        <taxon>Bacteroidota</taxon>
        <taxon>Sphingobacteriia</taxon>
        <taxon>Sphingobacteriales</taxon>
        <taxon>Sphingobacteriaceae</taxon>
        <taxon>Pedobacter</taxon>
    </lineage>
</organism>
<sequence>MKKYGYLLLVFQCLVFAGYAQQIVKGKVVAGEEETPLKRATIINLKDQKMVLSNENGDFSISLENGSTQLEVRYIGYFTKRVNVKIPGQNDLLILLKPESQNLKDVTIVSTGYQRLPKERATGSYVQLANEALNKRVSPDIMSRLADITSGLIVNKNISLEKKSISIRGRSTLFANDQPLVVLNNFPYEGDLDQINPNDVETITVLKDAAAASIWGTRAGNGVIVITTKTGKYNQKPQFSFNSNLSITEKPDLFYVPKLSSADFIDREKVLFSQDFYKSDESSLTHVPFSPVVELLIAKRDGKVDKDKADAAIESYKKYDFRNDVEKYLYRKSINEQYALSMNGGTENNRYFLSVGYDKSLASLVGNSNDRISINGNSTYSFLNKKLELSTGLYFIKSGTTQKNTGESTIKIGTGIIYPYAQLIDQQGNEIPFPYDYRSSFIDQARDKGLLDWYYRPLWEIKMADRNISSVNYQFNTALKYKFFKELNGEVQYQYRNIRGEDRNHYGPDTYFARNLINRFTQDSPDGTLNRVIPLGGILDLSNSNINSNLLRAQLNFNKDWNSRHQLNALAGYEIRELRSVSADSRLYGYDEAHETSKYVDYVNTFSNYYHPEGPKTRVPVNDLRKRLTDRNISYFLNGSYSYLSRYMLSFSARIDKSNLFGVNTNQKGVPLYSIGTSWNISREKFYHLNWMPEMKLRATFGYSGNIDKTLSALTTARYNNGAGTDNGLPYATIINPPNPELRWERVRMLNFGLDFSSKNNVFSGSIDYYRKQGLDLIGSAMMPGSTGINSFKGNTANTAGQGIDVVLNSRVLNESLKWNISLLGSYVTDRVTKYGIKATANAYLDAGFSNSIPLEGKPLSALYSYAWGGLDPVTGDPQGYLDGVLSKDYNKIIQTSTPESLIYHGSAKPVVFGALQQTLSYKGFSLNFNVAYRLGYYFRRNSVWFDGYLRGEAGVHGDFYKRWQQPGDESHTSVPSLPGIVNPNRDRLYVRSAALVERGDHIRLQDVHLSYNFPEIKSKGLPFTQMQIYAYANNLGLIWKANKSGLDPDYQSGPSPLMLSAGFKLGF</sequence>
<keyword evidence="4 7" id="KW-0812">Transmembrane</keyword>
<dbReference type="Gene3D" id="2.170.130.10">
    <property type="entry name" value="TonB-dependent receptor, plug domain"/>
    <property type="match status" value="1"/>
</dbReference>
<comment type="subcellular location">
    <subcellularLocation>
        <location evidence="1 7">Cell outer membrane</location>
        <topology evidence="1 7">Multi-pass membrane protein</topology>
    </subcellularLocation>
</comment>
<dbReference type="AlphaFoldDB" id="A0A1D7QKR6"/>
<dbReference type="InterPro" id="IPR039426">
    <property type="entry name" value="TonB-dep_rcpt-like"/>
</dbReference>
<evidence type="ECO:0000259" key="8">
    <source>
        <dbReference type="Pfam" id="PF07715"/>
    </source>
</evidence>
<dbReference type="NCBIfam" id="TIGR04056">
    <property type="entry name" value="OMP_RagA_SusC"/>
    <property type="match status" value="1"/>
</dbReference>